<evidence type="ECO:0000313" key="3">
    <source>
        <dbReference type="Proteomes" id="UP001333818"/>
    </source>
</evidence>
<dbReference type="Pfam" id="PF07862">
    <property type="entry name" value="Nif11"/>
    <property type="match status" value="1"/>
</dbReference>
<dbReference type="EMBL" id="JAZBJZ010000098">
    <property type="protein sequence ID" value="MEE3718875.1"/>
    <property type="molecule type" value="Genomic_DNA"/>
</dbReference>
<name>A0AAW9Q6J5_9CYAN</name>
<organism evidence="2 3">
    <name type="scientific">Tumidithrix elongata BACA0141</name>
    <dbReference type="NCBI Taxonomy" id="2716417"/>
    <lineage>
        <taxon>Bacteria</taxon>
        <taxon>Bacillati</taxon>
        <taxon>Cyanobacteriota</taxon>
        <taxon>Cyanophyceae</taxon>
        <taxon>Pseudanabaenales</taxon>
        <taxon>Pseudanabaenaceae</taxon>
        <taxon>Tumidithrix</taxon>
        <taxon>Tumidithrix elongata</taxon>
    </lineage>
</organism>
<dbReference type="InterPro" id="IPR022516">
    <property type="entry name" value="CHP03798_Ocin"/>
</dbReference>
<proteinExistence type="predicted"/>
<dbReference type="InterPro" id="IPR012903">
    <property type="entry name" value="Nif11"/>
</dbReference>
<feature type="domain" description="Nif11" evidence="1">
    <location>
        <begin position="1"/>
        <end position="48"/>
    </location>
</feature>
<dbReference type="Proteomes" id="UP001333818">
    <property type="component" value="Unassembled WGS sequence"/>
</dbReference>
<reference evidence="2" key="1">
    <citation type="submission" date="2024-01" db="EMBL/GenBank/DDBJ databases">
        <title>Bank of Algae and Cyanobacteria of the Azores (BACA) strain genomes.</title>
        <authorList>
            <person name="Luz R."/>
            <person name="Cordeiro R."/>
            <person name="Fonseca A."/>
            <person name="Goncalves V."/>
        </authorList>
    </citation>
    <scope>NUCLEOTIDE SEQUENCE</scope>
    <source>
        <strain evidence="2">BACA0141</strain>
    </source>
</reference>
<protein>
    <submittedName>
        <fullName evidence="2">Nif11-like leader peptide family natural product</fullName>
    </submittedName>
</protein>
<evidence type="ECO:0000259" key="1">
    <source>
        <dbReference type="Pfam" id="PF07862"/>
    </source>
</evidence>
<keyword evidence="3" id="KW-1185">Reference proteome</keyword>
<dbReference type="RefSeq" id="WP_330485311.1">
    <property type="nucleotide sequence ID" value="NZ_JAZBJZ010000098.1"/>
</dbReference>
<accession>A0AAW9Q6J5</accession>
<gene>
    <name evidence="2" type="ORF">V2H45_19200</name>
</gene>
<sequence>MAKEQVAKLYRAVQANPELKEKLNAAPNLEQFVLMAQQAGYDFTVEEWKEMTNFSVEELEGKLSEIPGL</sequence>
<dbReference type="AlphaFoldDB" id="A0AAW9Q6J5"/>
<comment type="caution">
    <text evidence="2">The sequence shown here is derived from an EMBL/GenBank/DDBJ whole genome shotgun (WGS) entry which is preliminary data.</text>
</comment>
<evidence type="ECO:0000313" key="2">
    <source>
        <dbReference type="EMBL" id="MEE3718875.1"/>
    </source>
</evidence>
<dbReference type="NCBIfam" id="TIGR03798">
    <property type="entry name" value="leader_Nif11"/>
    <property type="match status" value="1"/>
</dbReference>